<gene>
    <name evidence="2" type="ORF">HaLaN_17330</name>
</gene>
<evidence type="ECO:0000313" key="3">
    <source>
        <dbReference type="Proteomes" id="UP000485058"/>
    </source>
</evidence>
<dbReference type="PANTHER" id="PTHR22996">
    <property type="entry name" value="MAHOGUNIN"/>
    <property type="match status" value="1"/>
</dbReference>
<name>A0A699ZGB6_HAELA</name>
<evidence type="ECO:0000313" key="2">
    <source>
        <dbReference type="EMBL" id="GFH20240.1"/>
    </source>
</evidence>
<dbReference type="Proteomes" id="UP000485058">
    <property type="component" value="Unassembled WGS sequence"/>
</dbReference>
<keyword evidence="3" id="KW-1185">Reference proteome</keyword>
<dbReference type="EMBL" id="BLLF01001601">
    <property type="protein sequence ID" value="GFH20240.1"/>
    <property type="molecule type" value="Genomic_DNA"/>
</dbReference>
<dbReference type="AlphaFoldDB" id="A0A699ZGB6"/>
<proteinExistence type="predicted"/>
<dbReference type="GO" id="GO:0008270">
    <property type="term" value="F:zinc ion binding"/>
    <property type="evidence" value="ECO:0007669"/>
    <property type="project" value="UniProtKB-KW"/>
</dbReference>
<accession>A0A699ZGB6</accession>
<evidence type="ECO:0000256" key="1">
    <source>
        <dbReference type="SAM" id="MobiDB-lite"/>
    </source>
</evidence>
<feature type="region of interest" description="Disordered" evidence="1">
    <location>
        <begin position="1"/>
        <end position="49"/>
    </location>
</feature>
<dbReference type="GO" id="GO:0016567">
    <property type="term" value="P:protein ubiquitination"/>
    <property type="evidence" value="ECO:0007669"/>
    <property type="project" value="TreeGrafter"/>
</dbReference>
<feature type="compositionally biased region" description="Low complexity" evidence="1">
    <location>
        <begin position="28"/>
        <end position="49"/>
    </location>
</feature>
<feature type="region of interest" description="Disordered" evidence="1">
    <location>
        <begin position="73"/>
        <end position="121"/>
    </location>
</feature>
<protein>
    <submittedName>
        <fullName evidence="2">ANK_REP_REGION domain-containing protein</fullName>
    </submittedName>
</protein>
<dbReference type="Pfam" id="PF13920">
    <property type="entry name" value="zf-C3HC4_3"/>
    <property type="match status" value="1"/>
</dbReference>
<comment type="caution">
    <text evidence="2">The sequence shown here is derived from an EMBL/GenBank/DDBJ whole genome shotgun (WGS) entry which is preliminary data.</text>
</comment>
<dbReference type="InterPro" id="IPR013083">
    <property type="entry name" value="Znf_RING/FYVE/PHD"/>
</dbReference>
<dbReference type="Gene3D" id="3.30.40.10">
    <property type="entry name" value="Zinc/RING finger domain, C3HC4 (zinc finger)"/>
    <property type="match status" value="1"/>
</dbReference>
<dbReference type="GO" id="GO:0061630">
    <property type="term" value="F:ubiquitin protein ligase activity"/>
    <property type="evidence" value="ECO:0007669"/>
    <property type="project" value="UniProtKB-EC"/>
</dbReference>
<dbReference type="InterPro" id="IPR045194">
    <property type="entry name" value="MGRN1/RNF157-like"/>
</dbReference>
<reference evidence="2 3" key="1">
    <citation type="submission" date="2020-02" db="EMBL/GenBank/DDBJ databases">
        <title>Draft genome sequence of Haematococcus lacustris strain NIES-144.</title>
        <authorList>
            <person name="Morimoto D."/>
            <person name="Nakagawa S."/>
            <person name="Yoshida T."/>
            <person name="Sawayama S."/>
        </authorList>
    </citation>
    <scope>NUCLEOTIDE SEQUENCE [LARGE SCALE GENOMIC DNA]</scope>
    <source>
        <strain evidence="2 3">NIES-144</strain>
    </source>
</reference>
<sequence>MYPKPLVGPGTSAGPHLNYYPPIPSAESAPFSPTPQAAAAANPSSPASSVAATASNLASSLYKAFFPPLASPAAPAGSPGPSGPPAGPTPQTQPSLAYADLPAPPGKLVEPSAPTLTDEDDDSQPACVICWSAPREVGLLHGSSVHKCVCRECAAGMKAGITPCPLCRQTVERVLNVFE</sequence>
<organism evidence="2 3">
    <name type="scientific">Haematococcus lacustris</name>
    <name type="common">Green alga</name>
    <name type="synonym">Haematococcus pluvialis</name>
    <dbReference type="NCBI Taxonomy" id="44745"/>
    <lineage>
        <taxon>Eukaryota</taxon>
        <taxon>Viridiplantae</taxon>
        <taxon>Chlorophyta</taxon>
        <taxon>core chlorophytes</taxon>
        <taxon>Chlorophyceae</taxon>
        <taxon>CS clade</taxon>
        <taxon>Chlamydomonadales</taxon>
        <taxon>Haematococcaceae</taxon>
        <taxon>Haematococcus</taxon>
    </lineage>
</organism>
<dbReference type="PANTHER" id="PTHR22996:SF0">
    <property type="entry name" value="RE60872P-RELATED"/>
    <property type="match status" value="1"/>
</dbReference>